<dbReference type="AlphaFoldDB" id="A0A9X3N6Z5"/>
<dbReference type="SUPFAM" id="SSF53383">
    <property type="entry name" value="PLP-dependent transferases"/>
    <property type="match status" value="1"/>
</dbReference>
<dbReference type="InterPro" id="IPR015424">
    <property type="entry name" value="PyrdxlP-dep_Trfase"/>
</dbReference>
<gene>
    <name evidence="1" type="ORF">OJ997_11385</name>
</gene>
<dbReference type="Gene3D" id="3.40.640.10">
    <property type="entry name" value="Type I PLP-dependent aspartate aminotransferase-like (Major domain)"/>
    <property type="match status" value="1"/>
</dbReference>
<evidence type="ECO:0000313" key="1">
    <source>
        <dbReference type="EMBL" id="MDA0180898.1"/>
    </source>
</evidence>
<dbReference type="EMBL" id="JAPDDP010000017">
    <property type="protein sequence ID" value="MDA0180898.1"/>
    <property type="molecule type" value="Genomic_DNA"/>
</dbReference>
<comment type="caution">
    <text evidence="1">The sequence shown here is derived from an EMBL/GenBank/DDBJ whole genome shotgun (WGS) entry which is preliminary data.</text>
</comment>
<name>A0A9X3N6Z5_9ACTN</name>
<keyword evidence="2" id="KW-1185">Reference proteome</keyword>
<organism evidence="1 2">
    <name type="scientific">Solirubrobacter phytolaccae</name>
    <dbReference type="NCBI Taxonomy" id="1404360"/>
    <lineage>
        <taxon>Bacteria</taxon>
        <taxon>Bacillati</taxon>
        <taxon>Actinomycetota</taxon>
        <taxon>Thermoleophilia</taxon>
        <taxon>Solirubrobacterales</taxon>
        <taxon>Solirubrobacteraceae</taxon>
        <taxon>Solirubrobacter</taxon>
    </lineage>
</organism>
<sequence>MGFYSSLGVRRVLNASGIYTDLGGSSLSPAVWAAAAHANATWASMDELLEASGARIASLIGCPAARVVPGASAGIALSVGACVARGEGAVMEALPAVESVVVVQRAHAGYVYARCAALAGARIEWVDDVVAALQARPVLHPAHLDDAGLPLAAVASAARACGVPVIVDAAFQCLPVDAFGRWAGAGDVAVFSAKYFGGPNAGGFVAGGASVVGDVAALDFVGYESGPWRTFGRAFKLDRAGVVAVVAALEEWLACDHAARRSQEDSRAARLQSLVGGTLCRFTLDERVLDAAPFNAVRVPGMAASADTLAAGDPSVRAVVDGDALVFNVEALSSPEVDELAAVVSARCPN</sequence>
<reference evidence="1" key="1">
    <citation type="submission" date="2022-10" db="EMBL/GenBank/DDBJ databases">
        <title>The WGS of Solirubrobacter phytolaccae KCTC 29190.</title>
        <authorList>
            <person name="Jiang Z."/>
        </authorList>
    </citation>
    <scope>NUCLEOTIDE SEQUENCE</scope>
    <source>
        <strain evidence="1">KCTC 29190</strain>
    </source>
</reference>
<dbReference type="RefSeq" id="WP_270025210.1">
    <property type="nucleotide sequence ID" value="NZ_JAPDDP010000017.1"/>
</dbReference>
<accession>A0A9X3N6Z5</accession>
<dbReference type="Proteomes" id="UP001147653">
    <property type="component" value="Unassembled WGS sequence"/>
</dbReference>
<evidence type="ECO:0008006" key="3">
    <source>
        <dbReference type="Google" id="ProtNLM"/>
    </source>
</evidence>
<dbReference type="InterPro" id="IPR015421">
    <property type="entry name" value="PyrdxlP-dep_Trfase_major"/>
</dbReference>
<proteinExistence type="predicted"/>
<evidence type="ECO:0000313" key="2">
    <source>
        <dbReference type="Proteomes" id="UP001147653"/>
    </source>
</evidence>
<protein>
    <recommendedName>
        <fullName evidence="3">Aminotransferase class V-fold PLP-dependent enzyme</fullName>
    </recommendedName>
</protein>